<comment type="subcellular location">
    <subcellularLocation>
        <location evidence="1">Nucleus</location>
    </subcellularLocation>
</comment>
<dbReference type="PANTHER" id="PTHR16055:SF2">
    <property type="entry name" value="INTEGRATOR COMPLEX SUBUNIT 10"/>
    <property type="match status" value="1"/>
</dbReference>
<comment type="caution">
    <text evidence="5">The sequence shown here is derived from an EMBL/GenBank/DDBJ whole genome shotgun (WGS) entry which is preliminary data.</text>
</comment>
<dbReference type="Proteomes" id="UP001608902">
    <property type="component" value="Unassembled WGS sequence"/>
</dbReference>
<keyword evidence="6" id="KW-1185">Reference proteome</keyword>
<accession>A0ABD6E9M4</accession>
<dbReference type="AlphaFoldDB" id="A0ABD6E9M4"/>
<protein>
    <recommendedName>
        <fullName evidence="3">Integrator complex subunit 10</fullName>
    </recommendedName>
</protein>
<organism evidence="5 6">
    <name type="scientific">Gnathostoma spinigerum</name>
    <dbReference type="NCBI Taxonomy" id="75299"/>
    <lineage>
        <taxon>Eukaryota</taxon>
        <taxon>Metazoa</taxon>
        <taxon>Ecdysozoa</taxon>
        <taxon>Nematoda</taxon>
        <taxon>Chromadorea</taxon>
        <taxon>Rhabditida</taxon>
        <taxon>Spirurina</taxon>
        <taxon>Gnathostomatomorpha</taxon>
        <taxon>Gnathostomatoidea</taxon>
        <taxon>Gnathostomatidae</taxon>
        <taxon>Gnathostoma</taxon>
    </lineage>
</organism>
<evidence type="ECO:0000256" key="1">
    <source>
        <dbReference type="ARBA" id="ARBA00004123"/>
    </source>
</evidence>
<proteinExistence type="inferred from homology"/>
<keyword evidence="4" id="KW-0539">Nucleus</keyword>
<evidence type="ECO:0000256" key="4">
    <source>
        <dbReference type="ARBA" id="ARBA00023242"/>
    </source>
</evidence>
<reference evidence="5 6" key="1">
    <citation type="submission" date="2024-08" db="EMBL/GenBank/DDBJ databases">
        <title>Gnathostoma spinigerum genome.</title>
        <authorList>
            <person name="Gonzalez-Bertolin B."/>
            <person name="Monzon S."/>
            <person name="Zaballos A."/>
            <person name="Jimenez P."/>
            <person name="Dekumyoy P."/>
            <person name="Varona S."/>
            <person name="Cuesta I."/>
            <person name="Sumanam S."/>
            <person name="Adisakwattana P."/>
            <person name="Gasser R.B."/>
            <person name="Hernandez-Gonzalez A."/>
            <person name="Young N.D."/>
            <person name="Perteguer M.J."/>
        </authorList>
    </citation>
    <scope>NUCLEOTIDE SEQUENCE [LARGE SCALE GENOMIC DNA]</scope>
    <source>
        <strain evidence="5">AL3</strain>
        <tissue evidence="5">Liver</tissue>
    </source>
</reference>
<evidence type="ECO:0000313" key="5">
    <source>
        <dbReference type="EMBL" id="MFH4976748.1"/>
    </source>
</evidence>
<sequence length="667" mass="76701">MTYAFVKDLNAKGHLELCLKENKDYSIGKSHYRLASLYDDFDATQRDLAELQFQLKWRRPQDAHAPLERLVRSQGSSDTWSIIREIFLTAYTQSTSAEYELFSHISADVMENIIGGISSHHLDDDVLKLRLLLFAMKISSDEKYDKLVNRTVTFLSERACIDKDLTNGIGRYHVLLAIAACPVLIQRNFAGIPIARAVSVVQSNIHVAVAWPQSAEKWIGYLRTISSEYALAAESYMSGRWTASFSLLDKFRLVYEQGTDFGLRSDSRSCASLRTCIDKSLLLKSEAKKLCFLIFIWYPFSIWRAEINDDRLLAWIPENSWARGVDKILDDNSVETESYPSLKKRRINRERRDVFITPSTAAFNDPTMSEIAEAYELCSDVITLYGASISVAESCETLKFVSFFPESQRFISESLIYKCKRDEAIAHLNERLEKTPETDDSFFVLLFHLACANALERNWAESLENILEVISQEHSRESFQERRKLSCVTKESASRNVSQCRSEFRIVERSSIEWLMFDVLYHILFKVYTSTNVDHENDHLLGALMVVSQIEFANRGHLAFNRIMRHIEAKGSFLCPGLIKYITNAAILEELARVQEFCSEYVSIQIGSSQIQRRIGQSTRHSVRGTKDEQKQAIEEQMKRWRESPVKPLLEFFSENKEQLLKILGSR</sequence>
<dbReference type="PANTHER" id="PTHR16055">
    <property type="entry name" value="INTEGRATOR COMPLEX SUBUNIT 10"/>
    <property type="match status" value="1"/>
</dbReference>
<comment type="similarity">
    <text evidence="2">Belongs to the Integrator subunit 10 family.</text>
</comment>
<name>A0ABD6E9M4_9BILA</name>
<dbReference type="InterPro" id="IPR026164">
    <property type="entry name" value="Int_cplx_su10"/>
</dbReference>
<gene>
    <name evidence="5" type="ORF">AB6A40_003457</name>
</gene>
<dbReference type="EMBL" id="JBGFUD010001778">
    <property type="protein sequence ID" value="MFH4976748.1"/>
    <property type="molecule type" value="Genomic_DNA"/>
</dbReference>
<evidence type="ECO:0000313" key="6">
    <source>
        <dbReference type="Proteomes" id="UP001608902"/>
    </source>
</evidence>
<dbReference type="GO" id="GO:0005634">
    <property type="term" value="C:nucleus"/>
    <property type="evidence" value="ECO:0007669"/>
    <property type="project" value="UniProtKB-SubCell"/>
</dbReference>
<evidence type="ECO:0000256" key="2">
    <source>
        <dbReference type="ARBA" id="ARBA00010391"/>
    </source>
</evidence>
<evidence type="ECO:0000256" key="3">
    <source>
        <dbReference type="ARBA" id="ARBA00016811"/>
    </source>
</evidence>